<evidence type="ECO:0000256" key="3">
    <source>
        <dbReference type="ARBA" id="ARBA00019901"/>
    </source>
</evidence>
<dbReference type="InterPro" id="IPR019575">
    <property type="entry name" value="Nuop51_4Fe4S-bd"/>
</dbReference>
<evidence type="ECO:0000256" key="1">
    <source>
        <dbReference type="ARBA" id="ARBA00001917"/>
    </source>
</evidence>
<dbReference type="EMBL" id="LPUF01000001">
    <property type="protein sequence ID" value="OQK18450.1"/>
    <property type="molecule type" value="Genomic_DNA"/>
</dbReference>
<dbReference type="SUPFAM" id="SSF142019">
    <property type="entry name" value="Nqo1 FMN-binding domain-like"/>
    <property type="match status" value="1"/>
</dbReference>
<dbReference type="GO" id="GO:0051539">
    <property type="term" value="F:4 iron, 4 sulfur cluster binding"/>
    <property type="evidence" value="ECO:0007669"/>
    <property type="project" value="UniProtKB-KW"/>
</dbReference>
<dbReference type="InterPro" id="IPR041921">
    <property type="entry name" value="NuoE_N"/>
</dbReference>
<feature type="domain" description="NADH-ubiquinone oxidoreductase 51kDa subunit iron-sulphur binding" evidence="11">
    <location>
        <begin position="488"/>
        <end position="533"/>
    </location>
</feature>
<evidence type="ECO:0000256" key="4">
    <source>
        <dbReference type="ARBA" id="ARBA00022485"/>
    </source>
</evidence>
<gene>
    <name evidence="12" type="ORF">AU255_11715</name>
</gene>
<keyword evidence="4" id="KW-0004">4Fe-4S</keyword>
<dbReference type="Gene3D" id="1.10.10.1590">
    <property type="entry name" value="NADH-quinone oxidoreductase subunit E"/>
    <property type="match status" value="1"/>
</dbReference>
<dbReference type="Gene3D" id="3.10.20.600">
    <property type="match status" value="1"/>
</dbReference>
<dbReference type="Proteomes" id="UP000191980">
    <property type="component" value="Unassembled WGS sequence"/>
</dbReference>
<dbReference type="Pfam" id="PF01512">
    <property type="entry name" value="Complex1_51K"/>
    <property type="match status" value="1"/>
</dbReference>
<dbReference type="GO" id="GO:0046872">
    <property type="term" value="F:metal ion binding"/>
    <property type="evidence" value="ECO:0007669"/>
    <property type="project" value="UniProtKB-KW"/>
</dbReference>
<dbReference type="Gene3D" id="1.20.1440.230">
    <property type="entry name" value="NADH-ubiquinone oxidoreductase 51kDa subunit, iron-sulphur binding domain"/>
    <property type="match status" value="1"/>
</dbReference>
<dbReference type="InterPro" id="IPR036249">
    <property type="entry name" value="Thioredoxin-like_sf"/>
</dbReference>
<protein>
    <recommendedName>
        <fullName evidence="3">NADH-quinone oxidoreductase subunit F</fullName>
    </recommendedName>
    <alternativeName>
        <fullName evidence="8">NADH dehydrogenase I subunit F</fullName>
    </alternativeName>
    <alternativeName>
        <fullName evidence="9">NDH-1 subunit F</fullName>
    </alternativeName>
</protein>
<evidence type="ECO:0000313" key="12">
    <source>
        <dbReference type="EMBL" id="OQK18450.1"/>
    </source>
</evidence>
<keyword evidence="13" id="KW-1185">Reference proteome</keyword>
<comment type="similarity">
    <text evidence="2">Belongs to the complex I 51 kDa subunit family.</text>
</comment>
<evidence type="ECO:0000256" key="10">
    <source>
        <dbReference type="SAM" id="MobiDB-lite"/>
    </source>
</evidence>
<evidence type="ECO:0000256" key="9">
    <source>
        <dbReference type="ARBA" id="ARBA00032787"/>
    </source>
</evidence>
<dbReference type="GO" id="GO:0010181">
    <property type="term" value="F:FMN binding"/>
    <property type="evidence" value="ECO:0007669"/>
    <property type="project" value="InterPro"/>
</dbReference>
<dbReference type="FunFam" id="3.10.20.600:FF:000006">
    <property type="entry name" value="Formate dehydrogenase, beta subunit"/>
    <property type="match status" value="1"/>
</dbReference>
<dbReference type="InterPro" id="IPR037225">
    <property type="entry name" value="Nuo51_FMN-bd_sf"/>
</dbReference>
<dbReference type="PANTHER" id="PTHR43578">
    <property type="entry name" value="NADH-QUINONE OXIDOREDUCTASE SUBUNIT F"/>
    <property type="match status" value="1"/>
</dbReference>
<dbReference type="Gene3D" id="3.40.50.11540">
    <property type="entry name" value="NADH-ubiquinone oxidoreductase 51kDa subunit"/>
    <property type="match status" value="1"/>
</dbReference>
<dbReference type="SUPFAM" id="SSF142984">
    <property type="entry name" value="Nqo1 middle domain-like"/>
    <property type="match status" value="1"/>
</dbReference>
<dbReference type="CDD" id="cd03082">
    <property type="entry name" value="TRX_Fd_NuoE_W_FDH_beta"/>
    <property type="match status" value="1"/>
</dbReference>
<dbReference type="Pfam" id="PF10531">
    <property type="entry name" value="SLBB"/>
    <property type="match status" value="1"/>
</dbReference>
<accession>A0A1V8MA21</accession>
<organism evidence="12 13">
    <name type="scientific">Methyloprofundus sedimenti</name>
    <dbReference type="NCBI Taxonomy" id="1420851"/>
    <lineage>
        <taxon>Bacteria</taxon>
        <taxon>Pseudomonadati</taxon>
        <taxon>Pseudomonadota</taxon>
        <taxon>Gammaproteobacteria</taxon>
        <taxon>Methylococcales</taxon>
        <taxon>Methylococcaceae</taxon>
        <taxon>Methyloprofundus</taxon>
    </lineage>
</organism>
<evidence type="ECO:0000313" key="13">
    <source>
        <dbReference type="Proteomes" id="UP000191980"/>
    </source>
</evidence>
<dbReference type="Gene3D" id="3.40.30.10">
    <property type="entry name" value="Glutaredoxin"/>
    <property type="match status" value="1"/>
</dbReference>
<keyword evidence="5" id="KW-0479">Metal-binding</keyword>
<dbReference type="InterPro" id="IPR037207">
    <property type="entry name" value="Nuop51_4Fe4S-bd_sf"/>
</dbReference>
<evidence type="ECO:0000256" key="2">
    <source>
        <dbReference type="ARBA" id="ARBA00007523"/>
    </source>
</evidence>
<dbReference type="Pfam" id="PF01257">
    <property type="entry name" value="2Fe-2S_thioredx"/>
    <property type="match status" value="1"/>
</dbReference>
<dbReference type="InterPro" id="IPR019554">
    <property type="entry name" value="Soluble_ligand-bd"/>
</dbReference>
<dbReference type="SMART" id="SM00928">
    <property type="entry name" value="NADH_4Fe-4S"/>
    <property type="match status" value="1"/>
</dbReference>
<dbReference type="SUPFAM" id="SSF140490">
    <property type="entry name" value="Nqo1C-terminal domain-like"/>
    <property type="match status" value="1"/>
</dbReference>
<comment type="caution">
    <text evidence="12">The sequence shown here is derived from an EMBL/GenBank/DDBJ whole genome shotgun (WGS) entry which is preliminary data.</text>
</comment>
<evidence type="ECO:0000256" key="6">
    <source>
        <dbReference type="ARBA" id="ARBA00023004"/>
    </source>
</evidence>
<evidence type="ECO:0000259" key="11">
    <source>
        <dbReference type="SMART" id="SM00928"/>
    </source>
</evidence>
<dbReference type="GO" id="GO:0008137">
    <property type="term" value="F:NADH dehydrogenase (ubiquinone) activity"/>
    <property type="evidence" value="ECO:0007669"/>
    <property type="project" value="InterPro"/>
</dbReference>
<dbReference type="SUPFAM" id="SSF52833">
    <property type="entry name" value="Thioredoxin-like"/>
    <property type="match status" value="1"/>
</dbReference>
<dbReference type="PROSITE" id="PS00645">
    <property type="entry name" value="COMPLEX1_51K_2"/>
    <property type="match status" value="1"/>
</dbReference>
<evidence type="ECO:0000256" key="7">
    <source>
        <dbReference type="ARBA" id="ARBA00023014"/>
    </source>
</evidence>
<evidence type="ECO:0000256" key="5">
    <source>
        <dbReference type="ARBA" id="ARBA00022723"/>
    </source>
</evidence>
<dbReference type="AlphaFoldDB" id="A0A1V8MA21"/>
<name>A0A1V8MA21_9GAMM</name>
<proteinExistence type="inferred from homology"/>
<reference evidence="12 13" key="1">
    <citation type="submission" date="2015-12" db="EMBL/GenBank/DDBJ databases">
        <authorList>
            <person name="Shamseldin A."/>
            <person name="Moawad H."/>
            <person name="Abd El-Rahim W.M."/>
            <person name="Sadowsky M.J."/>
        </authorList>
    </citation>
    <scope>NUCLEOTIDE SEQUENCE [LARGE SCALE GENOMIC DNA]</scope>
    <source>
        <strain evidence="12 13">WF1</strain>
    </source>
</reference>
<comment type="cofactor">
    <cofactor evidence="1">
        <name>FMN</name>
        <dbReference type="ChEBI" id="CHEBI:58210"/>
    </cofactor>
</comment>
<dbReference type="InterPro" id="IPR011538">
    <property type="entry name" value="Nuo51_FMN-bd"/>
</dbReference>
<dbReference type="STRING" id="1420851.AU255_11715"/>
<feature type="region of interest" description="Disordered" evidence="10">
    <location>
        <begin position="1"/>
        <end position="24"/>
    </location>
</feature>
<evidence type="ECO:0000256" key="8">
    <source>
        <dbReference type="ARBA" id="ARBA00031578"/>
    </source>
</evidence>
<keyword evidence="6" id="KW-0408">Iron</keyword>
<dbReference type="RefSeq" id="WP_198942597.1">
    <property type="nucleotide sequence ID" value="NZ_LPUF01000001.1"/>
</dbReference>
<dbReference type="InterPro" id="IPR001949">
    <property type="entry name" value="NADH-UbQ_OxRdtase_51kDa_CS"/>
</dbReference>
<dbReference type="Pfam" id="PF10589">
    <property type="entry name" value="NADH_4Fe-4S"/>
    <property type="match status" value="1"/>
</dbReference>
<keyword evidence="7" id="KW-0411">Iron-sulfur</keyword>
<dbReference type="PANTHER" id="PTHR43578:SF3">
    <property type="entry name" value="NADH-QUINONE OXIDOREDUCTASE SUBUNIT F"/>
    <property type="match status" value="1"/>
</dbReference>
<sequence>MAVITISPDQISKKKRKGPKGHSVDHMALEQIQSLLANESRQRDLLIEHLHKIQDTYQYISSKHLVALAHEMNLSPAEVFEVASFYHHFDVVKEGQTPPPALTVRVCESLSCSMSGSNELTEALSNGLNAEQVRVQKVPCVGRCQHAPVAVVGQKAIDNATPETVIAAVNNNDIKADITDYISMEQYQSDQGYQTLKGVLEGTISTESVIKKMEDSGLRGLGGAGFPAGRKWRIVNGFAGPRLMAVNIDEGEPGTFKDRHYLESDPHRFLEGMLIAALCVGCDEVYIYLRDEYAGCREILTKEIANLQNNPPSDKYRLPPIHLRRGAGAYICGEESAMVESIEGKRGMPRLRPPFLAEVGLFGRPTLEHNMESVYWVRNIVEKGPEWFTSHGRNGRKGLRSFSISGRVNKPGVHLAPAGTTMRELIEEFCGGMQEGHKFYGYFPGGASGGILPESMADIPMDFDTLNEHGCFIGSAAVVVFSEQDSARKLAINAMKFFEEESCGQCTPCRVGTAKAAVLMQQENWDTDLLEELSSVMVDASICGLGQAAPNPLRCAIKYFPEEIN</sequence>